<keyword evidence="2" id="KW-1185">Reference proteome</keyword>
<comment type="caution">
    <text evidence="1">The sequence shown here is derived from an EMBL/GenBank/DDBJ whole genome shotgun (WGS) entry which is preliminary data.</text>
</comment>
<evidence type="ECO:0000313" key="2">
    <source>
        <dbReference type="Proteomes" id="UP001291623"/>
    </source>
</evidence>
<reference evidence="1" key="1">
    <citation type="submission" date="2023-12" db="EMBL/GenBank/DDBJ databases">
        <title>Genome assembly of Anisodus tanguticus.</title>
        <authorList>
            <person name="Wang Y.-J."/>
        </authorList>
    </citation>
    <scope>NUCLEOTIDE SEQUENCE</scope>
    <source>
        <strain evidence="1">KB-2021</strain>
        <tissue evidence="1">Leaf</tissue>
    </source>
</reference>
<dbReference type="Proteomes" id="UP001291623">
    <property type="component" value="Unassembled WGS sequence"/>
</dbReference>
<evidence type="ECO:0000313" key="1">
    <source>
        <dbReference type="EMBL" id="KAK4351950.1"/>
    </source>
</evidence>
<sequence length="96" mass="11141">MSLRVAPGTEPVFKIRVRSYFKEVKYKFPTTQRSKLIHKCSILPSSTNVGDWLFGQNNPSVHRYIVQVPYATFQASRPVYPRRRSAHPNHQISRLA</sequence>
<name>A0AAE1RGP4_9SOLA</name>
<proteinExistence type="predicted"/>
<accession>A0AAE1RGP4</accession>
<organism evidence="1 2">
    <name type="scientific">Anisodus tanguticus</name>
    <dbReference type="NCBI Taxonomy" id="243964"/>
    <lineage>
        <taxon>Eukaryota</taxon>
        <taxon>Viridiplantae</taxon>
        <taxon>Streptophyta</taxon>
        <taxon>Embryophyta</taxon>
        <taxon>Tracheophyta</taxon>
        <taxon>Spermatophyta</taxon>
        <taxon>Magnoliopsida</taxon>
        <taxon>eudicotyledons</taxon>
        <taxon>Gunneridae</taxon>
        <taxon>Pentapetalae</taxon>
        <taxon>asterids</taxon>
        <taxon>lamiids</taxon>
        <taxon>Solanales</taxon>
        <taxon>Solanaceae</taxon>
        <taxon>Solanoideae</taxon>
        <taxon>Hyoscyameae</taxon>
        <taxon>Anisodus</taxon>
    </lineage>
</organism>
<gene>
    <name evidence="1" type="ORF">RND71_027468</name>
</gene>
<dbReference type="AlphaFoldDB" id="A0AAE1RGP4"/>
<protein>
    <submittedName>
        <fullName evidence="1">Uncharacterized protein</fullName>
    </submittedName>
</protein>
<dbReference type="EMBL" id="JAVYJV010000015">
    <property type="protein sequence ID" value="KAK4351950.1"/>
    <property type="molecule type" value="Genomic_DNA"/>
</dbReference>